<accession>A0A8A3P7H3</accession>
<gene>
    <name evidence="2" type="ORF">DSL72_001495</name>
</gene>
<organism evidence="2 3">
    <name type="scientific">Monilinia vaccinii-corymbosi</name>
    <dbReference type="NCBI Taxonomy" id="61207"/>
    <lineage>
        <taxon>Eukaryota</taxon>
        <taxon>Fungi</taxon>
        <taxon>Dikarya</taxon>
        <taxon>Ascomycota</taxon>
        <taxon>Pezizomycotina</taxon>
        <taxon>Leotiomycetes</taxon>
        <taxon>Helotiales</taxon>
        <taxon>Sclerotiniaceae</taxon>
        <taxon>Monilinia</taxon>
    </lineage>
</organism>
<reference evidence="2" key="1">
    <citation type="submission" date="2020-10" db="EMBL/GenBank/DDBJ databases">
        <title>Genome Sequence of Monilinia vaccinii-corymbosi Sheds Light on Mummy Berry Disease Infection of Blueberry and Mating Type.</title>
        <authorList>
            <person name="Yow A.G."/>
            <person name="Zhang Y."/>
            <person name="Bansal K."/>
            <person name="Eacker S.M."/>
            <person name="Sullivan S."/>
            <person name="Liachko I."/>
            <person name="Cubeta M.A."/>
            <person name="Rollins J.A."/>
            <person name="Ashrafi H."/>
        </authorList>
    </citation>
    <scope>NUCLEOTIDE SEQUENCE</scope>
    <source>
        <strain evidence="2">RL-1</strain>
    </source>
</reference>
<dbReference type="AlphaFoldDB" id="A0A8A3P7H3"/>
<feature type="signal peptide" evidence="1">
    <location>
        <begin position="1"/>
        <end position="21"/>
    </location>
</feature>
<proteinExistence type="predicted"/>
<dbReference type="EMBL" id="CP063406">
    <property type="protein sequence ID" value="QSZ31926.1"/>
    <property type="molecule type" value="Genomic_DNA"/>
</dbReference>
<evidence type="ECO:0008006" key="4">
    <source>
        <dbReference type="Google" id="ProtNLM"/>
    </source>
</evidence>
<evidence type="ECO:0000313" key="2">
    <source>
        <dbReference type="EMBL" id="QSZ31926.1"/>
    </source>
</evidence>
<protein>
    <recommendedName>
        <fullName evidence="4">Secreted protein</fullName>
    </recommendedName>
</protein>
<feature type="chain" id="PRO_5032325659" description="Secreted protein" evidence="1">
    <location>
        <begin position="22"/>
        <end position="121"/>
    </location>
</feature>
<dbReference type="Proteomes" id="UP000672032">
    <property type="component" value="Chromosome 2"/>
</dbReference>
<sequence>MKLFNPSILAILSFTNSMVYAACRATSPLGNPDLAKANIDLMCSKIAGQYDPNTGVGNCVDLGTISYRVKAFNVKGIQNTLDQKTCVQYLKDDVGCPKGGQSIWPTTGWRTFVEPMLEKCT</sequence>
<keyword evidence="3" id="KW-1185">Reference proteome</keyword>
<keyword evidence="1" id="KW-0732">Signal</keyword>
<evidence type="ECO:0000313" key="3">
    <source>
        <dbReference type="Proteomes" id="UP000672032"/>
    </source>
</evidence>
<evidence type="ECO:0000256" key="1">
    <source>
        <dbReference type="SAM" id="SignalP"/>
    </source>
</evidence>
<name>A0A8A3P7H3_9HELO</name>